<evidence type="ECO:0000256" key="1">
    <source>
        <dbReference type="SAM" id="Phobius"/>
    </source>
</evidence>
<dbReference type="EMBL" id="JAUSWA010000016">
    <property type="protein sequence ID" value="MDQ0494785.1"/>
    <property type="molecule type" value="Genomic_DNA"/>
</dbReference>
<feature type="transmembrane region" description="Helical" evidence="1">
    <location>
        <begin position="17"/>
        <end position="36"/>
    </location>
</feature>
<evidence type="ECO:0000313" key="2">
    <source>
        <dbReference type="EMBL" id="MDQ0494785.1"/>
    </source>
</evidence>
<comment type="caution">
    <text evidence="2">The sequence shown here is derived from an EMBL/GenBank/DDBJ whole genome shotgun (WGS) entry which is preliminary data.</text>
</comment>
<dbReference type="Proteomes" id="UP001242811">
    <property type="component" value="Unassembled WGS sequence"/>
</dbReference>
<dbReference type="Pfam" id="PF12730">
    <property type="entry name" value="ABC2_membrane_4"/>
    <property type="match status" value="1"/>
</dbReference>
<feature type="transmembrane region" description="Helical" evidence="1">
    <location>
        <begin position="105"/>
        <end position="126"/>
    </location>
</feature>
<accession>A0ABU0L1R0</accession>
<name>A0ABU0L1R0_9BACL</name>
<proteinExistence type="predicted"/>
<feature type="transmembrane region" description="Helical" evidence="1">
    <location>
        <begin position="216"/>
        <end position="236"/>
    </location>
</feature>
<keyword evidence="1" id="KW-0812">Transmembrane</keyword>
<sequence>MLNLFKAEWLKLKWTKILILSVIILVLSVAFISFSYEGSSKYSIDRDGWNAYFMDLVININFLTGYMSYYILTIFIYTREYQENTHIALFTNPVRRTRIYFSKLLVIYTYIAVSLLLAFVISAVLGTLITSRPLTSEIVIYQLGVFAKMFLMHAMLIPIISFFAIRWEKFINAVIAMCTVICLNFVLINVTGNTLYPWTVPVLFSPHGTLGRTYTHVPNGVISICFIFVLGLILSLRSFSSIKKK</sequence>
<protein>
    <submittedName>
        <fullName evidence="2">ABC-2 type transport system permease protein/bacitracin transport system permease protein</fullName>
    </submittedName>
</protein>
<feature type="transmembrane region" description="Helical" evidence="1">
    <location>
        <begin position="170"/>
        <end position="196"/>
    </location>
</feature>
<evidence type="ECO:0000313" key="3">
    <source>
        <dbReference type="Proteomes" id="UP001242811"/>
    </source>
</evidence>
<reference evidence="2 3" key="1">
    <citation type="submission" date="2023-07" db="EMBL/GenBank/DDBJ databases">
        <title>Genomic Encyclopedia of Type Strains, Phase IV (KMG-IV): sequencing the most valuable type-strain genomes for metagenomic binning, comparative biology and taxonomic classification.</title>
        <authorList>
            <person name="Goeker M."/>
        </authorList>
    </citation>
    <scope>NUCLEOTIDE SEQUENCE [LARGE SCALE GENOMIC DNA]</scope>
    <source>
        <strain evidence="2 3">DSM 14914</strain>
    </source>
</reference>
<keyword evidence="3" id="KW-1185">Reference proteome</keyword>
<dbReference type="RefSeq" id="WP_152379056.1">
    <property type="nucleotide sequence ID" value="NZ_CP045298.1"/>
</dbReference>
<keyword evidence="1" id="KW-1133">Transmembrane helix</keyword>
<gene>
    <name evidence="2" type="ORF">QOZ95_002952</name>
</gene>
<feature type="transmembrane region" description="Helical" evidence="1">
    <location>
        <begin position="56"/>
        <end position="77"/>
    </location>
</feature>
<keyword evidence="1" id="KW-0472">Membrane</keyword>
<organism evidence="2 3">
    <name type="scientific">Paenibacillus brasilensis</name>
    <dbReference type="NCBI Taxonomy" id="128574"/>
    <lineage>
        <taxon>Bacteria</taxon>
        <taxon>Bacillati</taxon>
        <taxon>Bacillota</taxon>
        <taxon>Bacilli</taxon>
        <taxon>Bacillales</taxon>
        <taxon>Paenibacillaceae</taxon>
        <taxon>Paenibacillus</taxon>
    </lineage>
</organism>
<feature type="transmembrane region" description="Helical" evidence="1">
    <location>
        <begin position="138"/>
        <end position="163"/>
    </location>
</feature>